<evidence type="ECO:0000313" key="9">
    <source>
        <dbReference type="Proteomes" id="UP000831537"/>
    </source>
</evidence>
<dbReference type="InterPro" id="IPR004446">
    <property type="entry name" value="Heptose_bisP_phosphatase"/>
</dbReference>
<dbReference type="Pfam" id="PF13242">
    <property type="entry name" value="Hydrolase_like"/>
    <property type="match status" value="1"/>
</dbReference>
<dbReference type="PIRSF" id="PIRSF004682">
    <property type="entry name" value="GmhB"/>
    <property type="match status" value="1"/>
</dbReference>
<keyword evidence="4 7" id="KW-0378">Hydrolase</keyword>
<dbReference type="InterPro" id="IPR023214">
    <property type="entry name" value="HAD_sf"/>
</dbReference>
<dbReference type="InterPro" id="IPR006543">
    <property type="entry name" value="Histidinol-phos"/>
</dbReference>
<dbReference type="NCBIfam" id="TIGR01549">
    <property type="entry name" value="HAD-SF-IA-v1"/>
    <property type="match status" value="1"/>
</dbReference>
<accession>A0ABY4GQZ6</accession>
<keyword evidence="3" id="KW-0479">Metal-binding</keyword>
<keyword evidence="5 7" id="KW-0119">Carbohydrate metabolism</keyword>
<evidence type="ECO:0000256" key="6">
    <source>
        <dbReference type="ARBA" id="ARBA00031828"/>
    </source>
</evidence>
<evidence type="ECO:0000256" key="4">
    <source>
        <dbReference type="ARBA" id="ARBA00022801"/>
    </source>
</evidence>
<dbReference type="RefSeq" id="WP_244746930.1">
    <property type="nucleotide sequence ID" value="NZ_CP095071.1"/>
</dbReference>
<dbReference type="InterPro" id="IPR006549">
    <property type="entry name" value="HAD-SF_hydro_IIIA"/>
</dbReference>
<evidence type="ECO:0000256" key="5">
    <source>
        <dbReference type="ARBA" id="ARBA00023277"/>
    </source>
</evidence>
<proteinExistence type="inferred from homology"/>
<dbReference type="NCBIfam" id="TIGR01656">
    <property type="entry name" value="Histidinol-ppas"/>
    <property type="match status" value="1"/>
</dbReference>
<evidence type="ECO:0000256" key="1">
    <source>
        <dbReference type="ARBA" id="ARBA00004496"/>
    </source>
</evidence>
<dbReference type="NCBIfam" id="NF005264">
    <property type="entry name" value="PRK06769.1"/>
    <property type="match status" value="1"/>
</dbReference>
<dbReference type="Gene3D" id="3.40.50.1000">
    <property type="entry name" value="HAD superfamily/HAD-like"/>
    <property type="match status" value="1"/>
</dbReference>
<dbReference type="Proteomes" id="UP000831537">
    <property type="component" value="Chromosome"/>
</dbReference>
<dbReference type="EMBL" id="CP095071">
    <property type="protein sequence ID" value="UOQ86565.1"/>
    <property type="molecule type" value="Genomic_DNA"/>
</dbReference>
<dbReference type="NCBIfam" id="TIGR01662">
    <property type="entry name" value="HAD-SF-IIIA"/>
    <property type="match status" value="1"/>
</dbReference>
<dbReference type="PANTHER" id="PTHR42891:SF1">
    <property type="entry name" value="D-GLYCERO-BETA-D-MANNO-HEPTOSE-1,7-BISPHOSPHATE 7-PHOSPHATASE"/>
    <property type="match status" value="1"/>
</dbReference>
<comment type="subcellular location">
    <subcellularLocation>
        <location evidence="1 7">Cytoplasm</location>
    </subcellularLocation>
</comment>
<evidence type="ECO:0000256" key="2">
    <source>
        <dbReference type="ARBA" id="ARBA00022490"/>
    </source>
</evidence>
<gene>
    <name evidence="8" type="ORF">MUN87_06675</name>
</gene>
<dbReference type="EC" id="3.1.3.-" evidence="7"/>
<reference evidence="8 9" key="1">
    <citation type="submission" date="2022-04" db="EMBL/GenBank/DDBJ databases">
        <title>Gracilibacillus sp. isolated from saltern.</title>
        <authorList>
            <person name="Won M."/>
            <person name="Lee C.-M."/>
            <person name="Woen H.-Y."/>
            <person name="Kwon S.-W."/>
        </authorList>
    </citation>
    <scope>NUCLEOTIDE SEQUENCE [LARGE SCALE GENOMIC DNA]</scope>
    <source>
        <strain evidence="8 9">SSPM10-3</strain>
    </source>
</reference>
<dbReference type="PANTHER" id="PTHR42891">
    <property type="entry name" value="D-GLYCERO-BETA-D-MANNO-HEPTOSE-1,7-BISPHOSPHATE 7-PHOSPHATASE"/>
    <property type="match status" value="1"/>
</dbReference>
<keyword evidence="9" id="KW-1185">Reference proteome</keyword>
<organism evidence="8 9">
    <name type="scientific">Gracilibacillus salinarum</name>
    <dbReference type="NCBI Taxonomy" id="2932255"/>
    <lineage>
        <taxon>Bacteria</taxon>
        <taxon>Bacillati</taxon>
        <taxon>Bacillota</taxon>
        <taxon>Bacilli</taxon>
        <taxon>Bacillales</taxon>
        <taxon>Bacillaceae</taxon>
        <taxon>Gracilibacillus</taxon>
    </lineage>
</organism>
<evidence type="ECO:0000256" key="7">
    <source>
        <dbReference type="PIRNR" id="PIRNR004682"/>
    </source>
</evidence>
<evidence type="ECO:0000313" key="8">
    <source>
        <dbReference type="EMBL" id="UOQ86565.1"/>
    </source>
</evidence>
<comment type="similarity">
    <text evidence="7">Belongs to the gmhB family.</text>
</comment>
<dbReference type="InterPro" id="IPR006439">
    <property type="entry name" value="HAD-SF_hydro_IA"/>
</dbReference>
<sequence>MNNLKEIKAVFLDRDGTIGGDDTVHYPGKFKLFPFAQDVIGNLKENGIKVFSFTNQPGISAGKAATEDFVEELIAFGFDDIFICPHHPSKGCFCRKPNTGMLQMATEKYNLPLENCVVIGDRWSDMLAASKVGCVKILVKTGAGHAALNEHFDKIKDIELEYIAEDLEDAVDWLYQEHKRT</sequence>
<name>A0ABY4GQZ6_9BACI</name>
<dbReference type="GO" id="GO:0016787">
    <property type="term" value="F:hydrolase activity"/>
    <property type="evidence" value="ECO:0007669"/>
    <property type="project" value="UniProtKB-KW"/>
</dbReference>
<dbReference type="InterPro" id="IPR036412">
    <property type="entry name" value="HAD-like_sf"/>
</dbReference>
<evidence type="ECO:0000256" key="3">
    <source>
        <dbReference type="ARBA" id="ARBA00022723"/>
    </source>
</evidence>
<keyword evidence="2 7" id="KW-0963">Cytoplasm</keyword>
<dbReference type="SUPFAM" id="SSF56784">
    <property type="entry name" value="HAD-like"/>
    <property type="match status" value="1"/>
</dbReference>
<protein>
    <recommendedName>
        <fullName evidence="6 7">D,D-heptose 1,7-bisphosphate phosphatase</fullName>
        <ecNumber evidence="7">3.1.3.-</ecNumber>
    </recommendedName>
</protein>